<organism evidence="1 2">
    <name type="scientific">Jannaschia ovalis</name>
    <dbReference type="NCBI Taxonomy" id="3038773"/>
    <lineage>
        <taxon>Bacteria</taxon>
        <taxon>Pseudomonadati</taxon>
        <taxon>Pseudomonadota</taxon>
        <taxon>Alphaproteobacteria</taxon>
        <taxon>Rhodobacterales</taxon>
        <taxon>Roseobacteraceae</taxon>
        <taxon>Jannaschia</taxon>
    </lineage>
</organism>
<accession>A0ABY8LCM4</accession>
<gene>
    <name evidence="1" type="ORF">P8627_12815</name>
</gene>
<evidence type="ECO:0008006" key="3">
    <source>
        <dbReference type="Google" id="ProtNLM"/>
    </source>
</evidence>
<evidence type="ECO:0000313" key="2">
    <source>
        <dbReference type="Proteomes" id="UP001243420"/>
    </source>
</evidence>
<proteinExistence type="predicted"/>
<evidence type="ECO:0000313" key="1">
    <source>
        <dbReference type="EMBL" id="WGH77909.1"/>
    </source>
</evidence>
<dbReference type="Proteomes" id="UP001243420">
    <property type="component" value="Chromosome"/>
</dbReference>
<name>A0ABY8LCM4_9RHOB</name>
<sequence>MSDDIETRLAALRDAPAPMPRELRARILAEAARRPKPGSSAAPGPRWGLWSGLAGLPAAALAGLWLGLSQPALVWDALPGLTAPDAVLEDVFDTALLAEDAA</sequence>
<dbReference type="RefSeq" id="WP_279964529.1">
    <property type="nucleotide sequence ID" value="NZ_CP122537.1"/>
</dbReference>
<dbReference type="EMBL" id="CP122537">
    <property type="protein sequence ID" value="WGH77909.1"/>
    <property type="molecule type" value="Genomic_DNA"/>
</dbReference>
<reference evidence="1 2" key="1">
    <citation type="submission" date="2023-04" db="EMBL/GenBank/DDBJ databases">
        <title>Jannaschia ovalis sp. nov., a marine bacterium isolated from sea tidal flat.</title>
        <authorList>
            <person name="Kwon D.Y."/>
            <person name="Kim J.-J."/>
        </authorList>
    </citation>
    <scope>NUCLEOTIDE SEQUENCE [LARGE SCALE GENOMIC DNA]</scope>
    <source>
        <strain evidence="1 2">GRR-S6-38</strain>
    </source>
</reference>
<keyword evidence="2" id="KW-1185">Reference proteome</keyword>
<protein>
    <recommendedName>
        <fullName evidence="3">Dihydroorotate dehydrogenase</fullName>
    </recommendedName>
</protein>